<dbReference type="Proteomes" id="UP000242999">
    <property type="component" value="Unassembled WGS sequence"/>
</dbReference>
<accession>A0A1H6RKK1</accession>
<reference evidence="2" key="1">
    <citation type="submission" date="2016-10" db="EMBL/GenBank/DDBJ databases">
        <authorList>
            <person name="Varghese N."/>
            <person name="Submissions S."/>
        </authorList>
    </citation>
    <scope>NUCLEOTIDE SEQUENCE [LARGE SCALE GENOMIC DNA]</scope>
    <source>
        <strain evidence="2">DSM 7165</strain>
    </source>
</reference>
<evidence type="ECO:0000313" key="1">
    <source>
        <dbReference type="EMBL" id="SEI55016.1"/>
    </source>
</evidence>
<dbReference type="STRING" id="64971.SAMN05421831_10449"/>
<keyword evidence="2" id="KW-1185">Reference proteome</keyword>
<sequence>MSGLKLKIPTPTQKHLSFCATQLDAMNDWVKALPMAHLGETSRQLYAAITELNQVRMLPNMRLQMLEILRSPIYYVSVALGSQNVAKGSDQEAQIADLTQALQNELATGYKLVIEHTLALKDKLPKAALMKILALACYRALSELGALVLRACQLYVDTPPLVWMELHRIFYLARKMRLDQVYLSDTERQYRSKSSIADVYIQVLLLAAARPNQLRQNDLATIYRSLELWTPYTHLLSGQDEQALFVVDLAGNAPPKYRALMPHLNSPHLLGVDCQPLVDQLQAYAQHLDDPEQHPAPQGFNPPADFNSRLAHHVLFAWSRPTKRSHNRVPARGKIRVTLGLSNAHFYIGHEQELNDLLGDEAASPLSAQKKGNPFLSTQSRVGSSFSKVGEILEDDVWGDAFDTNIENRMMPQGGVEVEFEAEPDEAQQKAHKRARYPTHEVQLVNTSPGGYCLAWTTEIPERLITGELIGLQEKDTQDWLIGVVRWVRQNVETEQTQVGVELLAPHAIACAVKPVIKSGSDVGYMRGLLLPEMKVVNTPPTIITPTLPFKAGHKVMIQHEGRNSRSRLLALLASPGEFNQFELEPLGTRREARANQFDTLWHTLN</sequence>
<dbReference type="RefSeq" id="WP_093308926.1">
    <property type="nucleotide sequence ID" value="NZ_FNYH01000004.1"/>
</dbReference>
<dbReference type="EMBL" id="FNYH01000004">
    <property type="protein sequence ID" value="SEI55016.1"/>
    <property type="molecule type" value="Genomic_DNA"/>
</dbReference>
<gene>
    <name evidence="1" type="ORF">SAMN05421831_10449</name>
</gene>
<protein>
    <recommendedName>
        <fullName evidence="3">Molecular chaperone</fullName>
    </recommendedName>
</protein>
<name>A0A1H6RKK1_9GAMM</name>
<dbReference type="OrthoDB" id="5724405at2"/>
<proteinExistence type="predicted"/>
<dbReference type="AlphaFoldDB" id="A0A1H6RKK1"/>
<evidence type="ECO:0000313" key="2">
    <source>
        <dbReference type="Proteomes" id="UP000242999"/>
    </source>
</evidence>
<organism evidence="1 2">
    <name type="scientific">Allopseudospirillum japonicum</name>
    <dbReference type="NCBI Taxonomy" id="64971"/>
    <lineage>
        <taxon>Bacteria</taxon>
        <taxon>Pseudomonadati</taxon>
        <taxon>Pseudomonadota</taxon>
        <taxon>Gammaproteobacteria</taxon>
        <taxon>Oceanospirillales</taxon>
        <taxon>Oceanospirillaceae</taxon>
        <taxon>Allopseudospirillum</taxon>
    </lineage>
</organism>
<evidence type="ECO:0008006" key="3">
    <source>
        <dbReference type="Google" id="ProtNLM"/>
    </source>
</evidence>